<dbReference type="Proteomes" id="UP000294933">
    <property type="component" value="Unassembled WGS sequence"/>
</dbReference>
<gene>
    <name evidence="2" type="ORF">BD410DRAFT_816582</name>
</gene>
<dbReference type="Pfam" id="PF18718">
    <property type="entry name" value="CxC5"/>
    <property type="match status" value="1"/>
</dbReference>
<keyword evidence="3" id="KW-1185">Reference proteome</keyword>
<evidence type="ECO:0000313" key="2">
    <source>
        <dbReference type="EMBL" id="TDL17112.1"/>
    </source>
</evidence>
<dbReference type="InterPro" id="IPR041539">
    <property type="entry name" value="CxC5"/>
</dbReference>
<dbReference type="EMBL" id="ML170228">
    <property type="protein sequence ID" value="TDL17112.1"/>
    <property type="molecule type" value="Genomic_DNA"/>
</dbReference>
<accession>A0A4Y7PQH2</accession>
<dbReference type="AlphaFoldDB" id="A0A4Y7PQH2"/>
<sequence length="615" mass="69550">MCIWVSASSSYDAFPDISFKEFSAFVNARFSSHIPLSTVLVVLFTVTSNTDLLNLHSRQKNGQSNLGEHSIALTGWIKALVRALTEKLKNDEINFLFKSIERKSIKPEDDEERLEGPIVDAKIAEKLNALTELLNLNPCKQESSYNKPLKQISDIEPAYVVCPAIMHCTTQACRKRSITLDSRDRDAPRVTLIKGSKMHANVHLLKGTCKGCKTIYYADRESFDEDGEKMRFYLNTAKYLKLGQNIWADRTFSSSVVNGTYSFHASSSAYAEFWNDSFWSTQNTSCRKLSRRQVAAAYVQETIRRVAQSSGSQLIIPDNLPIDQVTKQAFENLGENGVIRSAQNHFCSECTHPYKAAADQIIREDPAALLGPDTEMAVENNQNNEQNAQTAPIIDREPLRAEEGSPVKMVVLDEIVMGPTVDNFFTAARFYCVETICAPCGVVIAWKTKAESPTNILNFLERVFPTAELRPNYICIDKACAVLRTAWANGSWDRIWKHTTRFIVDSYHYINHRTTDYLCRTMCNPAPLNGSAPNLVVVEYDNDNNPHYKRAFNTQACEQLNAWIGGFQSVLNKMTPTNFDCNKREEVQQKHKIVKMTMTMKVLKLTVMMLMITLM</sequence>
<name>A0A4Y7PQH2_9AGAM</name>
<dbReference type="STRING" id="50990.A0A4Y7PQH2"/>
<evidence type="ECO:0000313" key="3">
    <source>
        <dbReference type="Proteomes" id="UP000294933"/>
    </source>
</evidence>
<protein>
    <recommendedName>
        <fullName evidence="1">CxC5 like cysteine cluster associated with KDZ domain-containing protein</fullName>
    </recommendedName>
</protein>
<evidence type="ECO:0000259" key="1">
    <source>
        <dbReference type="Pfam" id="PF18718"/>
    </source>
</evidence>
<proteinExistence type="predicted"/>
<dbReference type="OrthoDB" id="2527272at2759"/>
<organism evidence="2 3">
    <name type="scientific">Rickenella mellea</name>
    <dbReference type="NCBI Taxonomy" id="50990"/>
    <lineage>
        <taxon>Eukaryota</taxon>
        <taxon>Fungi</taxon>
        <taxon>Dikarya</taxon>
        <taxon>Basidiomycota</taxon>
        <taxon>Agaricomycotina</taxon>
        <taxon>Agaricomycetes</taxon>
        <taxon>Hymenochaetales</taxon>
        <taxon>Rickenellaceae</taxon>
        <taxon>Rickenella</taxon>
    </lineage>
</organism>
<reference evidence="2 3" key="1">
    <citation type="submission" date="2018-06" db="EMBL/GenBank/DDBJ databases">
        <title>A transcriptomic atlas of mushroom development highlights an independent origin of complex multicellularity.</title>
        <authorList>
            <consortium name="DOE Joint Genome Institute"/>
            <person name="Krizsan K."/>
            <person name="Almasi E."/>
            <person name="Merenyi Z."/>
            <person name="Sahu N."/>
            <person name="Viragh M."/>
            <person name="Koszo T."/>
            <person name="Mondo S."/>
            <person name="Kiss B."/>
            <person name="Balint B."/>
            <person name="Kues U."/>
            <person name="Barry K."/>
            <person name="Hegedus J.C."/>
            <person name="Henrissat B."/>
            <person name="Johnson J."/>
            <person name="Lipzen A."/>
            <person name="Ohm R."/>
            <person name="Nagy I."/>
            <person name="Pangilinan J."/>
            <person name="Yan J."/>
            <person name="Xiong Y."/>
            <person name="Grigoriev I.V."/>
            <person name="Hibbett D.S."/>
            <person name="Nagy L.G."/>
        </authorList>
    </citation>
    <scope>NUCLEOTIDE SEQUENCE [LARGE SCALE GENOMIC DNA]</scope>
    <source>
        <strain evidence="2 3">SZMC22713</strain>
    </source>
</reference>
<feature type="domain" description="CxC5 like cysteine cluster associated with KDZ" evidence="1">
    <location>
        <begin position="157"/>
        <end position="278"/>
    </location>
</feature>
<dbReference type="VEuPathDB" id="FungiDB:BD410DRAFT_816582"/>